<sequence>MSIVQTDVISPVMVSTPACERVKHPTHPGPRVVQDLPFVTLVPSRRRGDLHQLRRARFPVGFPTEPGKGPDRLDRSRARRSIFTKAGLPDQW</sequence>
<feature type="region of interest" description="Disordered" evidence="1">
    <location>
        <begin position="59"/>
        <end position="92"/>
    </location>
</feature>
<evidence type="ECO:0000313" key="3">
    <source>
        <dbReference type="Proteomes" id="UP001269144"/>
    </source>
</evidence>
<protein>
    <submittedName>
        <fullName evidence="2">Uncharacterized protein</fullName>
    </submittedName>
</protein>
<evidence type="ECO:0000313" key="2">
    <source>
        <dbReference type="EMBL" id="MDS9467487.1"/>
    </source>
</evidence>
<dbReference type="Proteomes" id="UP001269144">
    <property type="component" value="Unassembled WGS sequence"/>
</dbReference>
<accession>A0ABU2HR16</accession>
<evidence type="ECO:0000256" key="1">
    <source>
        <dbReference type="SAM" id="MobiDB-lite"/>
    </source>
</evidence>
<keyword evidence="3" id="KW-1185">Reference proteome</keyword>
<reference evidence="3" key="1">
    <citation type="submission" date="2023-07" db="EMBL/GenBank/DDBJ databases">
        <title>Paracoccus sp. MBLB3053 whole genome sequence.</title>
        <authorList>
            <person name="Hwang C.Y."/>
            <person name="Cho E.-S."/>
            <person name="Seo M.-J."/>
        </authorList>
    </citation>
    <scope>NUCLEOTIDE SEQUENCE [LARGE SCALE GENOMIC DNA]</scope>
    <source>
        <strain evidence="3">MBLB3053</strain>
    </source>
</reference>
<organism evidence="2 3">
    <name type="scientific">Paracoccus aurantius</name>
    <dbReference type="NCBI Taxonomy" id="3073814"/>
    <lineage>
        <taxon>Bacteria</taxon>
        <taxon>Pseudomonadati</taxon>
        <taxon>Pseudomonadota</taxon>
        <taxon>Alphaproteobacteria</taxon>
        <taxon>Rhodobacterales</taxon>
        <taxon>Paracoccaceae</taxon>
        <taxon>Paracoccus</taxon>
    </lineage>
</organism>
<proteinExistence type="predicted"/>
<comment type="caution">
    <text evidence="2">The sequence shown here is derived from an EMBL/GenBank/DDBJ whole genome shotgun (WGS) entry which is preliminary data.</text>
</comment>
<dbReference type="RefSeq" id="WP_311159661.1">
    <property type="nucleotide sequence ID" value="NZ_JAVQLW010000001.1"/>
</dbReference>
<name>A0ABU2HR16_9RHOB</name>
<gene>
    <name evidence="2" type="ORF">RGQ15_07850</name>
</gene>
<dbReference type="EMBL" id="JAVQLW010000001">
    <property type="protein sequence ID" value="MDS9467487.1"/>
    <property type="molecule type" value="Genomic_DNA"/>
</dbReference>